<dbReference type="EMBL" id="CAJOBR010006741">
    <property type="protein sequence ID" value="CAF4850146.1"/>
    <property type="molecule type" value="Genomic_DNA"/>
</dbReference>
<protein>
    <submittedName>
        <fullName evidence="2">Uncharacterized protein</fullName>
    </submittedName>
</protein>
<dbReference type="Proteomes" id="UP000663848">
    <property type="component" value="Unassembled WGS sequence"/>
</dbReference>
<evidence type="ECO:0000256" key="1">
    <source>
        <dbReference type="SAM" id="MobiDB-lite"/>
    </source>
</evidence>
<reference evidence="2" key="1">
    <citation type="submission" date="2021-02" db="EMBL/GenBank/DDBJ databases">
        <authorList>
            <person name="Nowell W R."/>
        </authorList>
    </citation>
    <scope>NUCLEOTIDE SEQUENCE</scope>
</reference>
<name>A0A821RYC0_9BILA</name>
<evidence type="ECO:0000313" key="2">
    <source>
        <dbReference type="EMBL" id="CAF4850146.1"/>
    </source>
</evidence>
<comment type="caution">
    <text evidence="2">The sequence shown here is derived from an EMBL/GenBank/DDBJ whole genome shotgun (WGS) entry which is preliminary data.</text>
</comment>
<accession>A0A821RYC0</accession>
<evidence type="ECO:0000313" key="3">
    <source>
        <dbReference type="Proteomes" id="UP000663848"/>
    </source>
</evidence>
<feature type="region of interest" description="Disordered" evidence="1">
    <location>
        <begin position="1"/>
        <end position="22"/>
    </location>
</feature>
<proteinExistence type="predicted"/>
<sequence length="39" mass="4438">MTKDLKDTASSTQRSKQEESTRQLWLNADCVCFDVDSTV</sequence>
<dbReference type="AlphaFoldDB" id="A0A821RYC0"/>
<gene>
    <name evidence="2" type="ORF">QYT958_LOCUS27109</name>
</gene>
<organism evidence="2 3">
    <name type="scientific">Rotaria socialis</name>
    <dbReference type="NCBI Taxonomy" id="392032"/>
    <lineage>
        <taxon>Eukaryota</taxon>
        <taxon>Metazoa</taxon>
        <taxon>Spiralia</taxon>
        <taxon>Gnathifera</taxon>
        <taxon>Rotifera</taxon>
        <taxon>Eurotatoria</taxon>
        <taxon>Bdelloidea</taxon>
        <taxon>Philodinida</taxon>
        <taxon>Philodinidae</taxon>
        <taxon>Rotaria</taxon>
    </lineage>
</organism>
<feature type="non-terminal residue" evidence="2">
    <location>
        <position position="39"/>
    </location>
</feature>